<feature type="region of interest" description="Disordered" evidence="1">
    <location>
        <begin position="1"/>
        <end position="64"/>
    </location>
</feature>
<dbReference type="AlphaFoldDB" id="A0A392RMA1"/>
<feature type="non-terminal residue" evidence="2">
    <location>
        <position position="1"/>
    </location>
</feature>
<protein>
    <submittedName>
        <fullName evidence="2">Uncharacterized protein</fullName>
    </submittedName>
</protein>
<feature type="compositionally biased region" description="Polar residues" evidence="1">
    <location>
        <begin position="34"/>
        <end position="53"/>
    </location>
</feature>
<reference evidence="2 3" key="1">
    <citation type="journal article" date="2018" name="Front. Plant Sci.">
        <title>Red Clover (Trifolium pratense) and Zigzag Clover (T. medium) - A Picture of Genomic Similarities and Differences.</title>
        <authorList>
            <person name="Dluhosova J."/>
            <person name="Istvanek J."/>
            <person name="Nedelnik J."/>
            <person name="Repkova J."/>
        </authorList>
    </citation>
    <scope>NUCLEOTIDE SEQUENCE [LARGE SCALE GENOMIC DNA]</scope>
    <source>
        <strain evidence="3">cv. 10/8</strain>
        <tissue evidence="2">Leaf</tissue>
    </source>
</reference>
<dbReference type="EMBL" id="LXQA010238681">
    <property type="protein sequence ID" value="MCI36920.1"/>
    <property type="molecule type" value="Genomic_DNA"/>
</dbReference>
<comment type="caution">
    <text evidence="2">The sequence shown here is derived from an EMBL/GenBank/DDBJ whole genome shotgun (WGS) entry which is preliminary data.</text>
</comment>
<keyword evidence="3" id="KW-1185">Reference proteome</keyword>
<proteinExistence type="predicted"/>
<evidence type="ECO:0000313" key="2">
    <source>
        <dbReference type="EMBL" id="MCI36920.1"/>
    </source>
</evidence>
<organism evidence="2 3">
    <name type="scientific">Trifolium medium</name>
    <dbReference type="NCBI Taxonomy" id="97028"/>
    <lineage>
        <taxon>Eukaryota</taxon>
        <taxon>Viridiplantae</taxon>
        <taxon>Streptophyta</taxon>
        <taxon>Embryophyta</taxon>
        <taxon>Tracheophyta</taxon>
        <taxon>Spermatophyta</taxon>
        <taxon>Magnoliopsida</taxon>
        <taxon>eudicotyledons</taxon>
        <taxon>Gunneridae</taxon>
        <taxon>Pentapetalae</taxon>
        <taxon>rosids</taxon>
        <taxon>fabids</taxon>
        <taxon>Fabales</taxon>
        <taxon>Fabaceae</taxon>
        <taxon>Papilionoideae</taxon>
        <taxon>50 kb inversion clade</taxon>
        <taxon>NPAAA clade</taxon>
        <taxon>Hologalegina</taxon>
        <taxon>IRL clade</taxon>
        <taxon>Trifolieae</taxon>
        <taxon>Trifolium</taxon>
    </lineage>
</organism>
<accession>A0A392RMA1</accession>
<evidence type="ECO:0000256" key="1">
    <source>
        <dbReference type="SAM" id="MobiDB-lite"/>
    </source>
</evidence>
<name>A0A392RMA1_9FABA</name>
<dbReference type="Proteomes" id="UP000265520">
    <property type="component" value="Unassembled WGS sequence"/>
</dbReference>
<sequence>RATASNSDDQTDKNQAPGEEQQAPSLSDLFPRSASVQNPCPRSASNTSLSDANPESRLGLDNLP</sequence>
<evidence type="ECO:0000313" key="3">
    <source>
        <dbReference type="Proteomes" id="UP000265520"/>
    </source>
</evidence>